<feature type="compositionally biased region" description="Polar residues" evidence="1">
    <location>
        <begin position="299"/>
        <end position="308"/>
    </location>
</feature>
<keyword evidence="3" id="KW-1185">Reference proteome</keyword>
<comment type="caution">
    <text evidence="2">The sequence shown here is derived from an EMBL/GenBank/DDBJ whole genome shotgun (WGS) entry which is preliminary data.</text>
</comment>
<proteinExistence type="predicted"/>
<gene>
    <name evidence="2" type="ORF">OS493_010696</name>
</gene>
<feature type="region of interest" description="Disordered" evidence="1">
    <location>
        <begin position="1"/>
        <end position="38"/>
    </location>
</feature>
<accession>A0A9W9ZRR2</accession>
<dbReference type="EMBL" id="MU825877">
    <property type="protein sequence ID" value="KAJ7386290.1"/>
    <property type="molecule type" value="Genomic_DNA"/>
</dbReference>
<sequence>MATPKMSGQGAETPNRGEATLDPELVNRDRDKRTRTLSRKALENAVDKKRRETNAIHKMLKEVMRSAEEPNEGSDFDQALRNLVSVSEKFKIKIEEFRSLTQDIHSYFGDEEVCLTVESLTLDRAYKLIVGIKNRQADKLLETSSRQSRHSHRSKSSTSTTSSAARVKAFAEAAVACESAEFERIIAEKEHERKQREAEIERCCKEERAQHEKNLAILAADKKVAVANAKQAMVDEEIGEKKDLPGIPIVKSEWRTLDWVETQTTSVPEIPRSKIDFTQQNTPLRASEDPPTIPRVNIPPTNSRATINQREDNGENTQRAFTQSFVASTPINISGSQLIESLTSENENNTTPAHY</sequence>
<feature type="region of interest" description="Disordered" evidence="1">
    <location>
        <begin position="282"/>
        <end position="316"/>
    </location>
</feature>
<reference evidence="2" key="1">
    <citation type="submission" date="2023-01" db="EMBL/GenBank/DDBJ databases">
        <title>Genome assembly of the deep-sea coral Lophelia pertusa.</title>
        <authorList>
            <person name="Herrera S."/>
            <person name="Cordes E."/>
        </authorList>
    </citation>
    <scope>NUCLEOTIDE SEQUENCE</scope>
    <source>
        <strain evidence="2">USNM1676648</strain>
        <tissue evidence="2">Polyp</tissue>
    </source>
</reference>
<feature type="compositionally biased region" description="Basic and acidic residues" evidence="1">
    <location>
        <begin position="25"/>
        <end position="38"/>
    </location>
</feature>
<dbReference type="Proteomes" id="UP001163046">
    <property type="component" value="Unassembled WGS sequence"/>
</dbReference>
<evidence type="ECO:0000313" key="3">
    <source>
        <dbReference type="Proteomes" id="UP001163046"/>
    </source>
</evidence>
<evidence type="ECO:0000256" key="1">
    <source>
        <dbReference type="SAM" id="MobiDB-lite"/>
    </source>
</evidence>
<organism evidence="2 3">
    <name type="scientific">Desmophyllum pertusum</name>
    <dbReference type="NCBI Taxonomy" id="174260"/>
    <lineage>
        <taxon>Eukaryota</taxon>
        <taxon>Metazoa</taxon>
        <taxon>Cnidaria</taxon>
        <taxon>Anthozoa</taxon>
        <taxon>Hexacorallia</taxon>
        <taxon>Scleractinia</taxon>
        <taxon>Caryophylliina</taxon>
        <taxon>Caryophylliidae</taxon>
        <taxon>Desmophyllum</taxon>
    </lineage>
</organism>
<dbReference type="AlphaFoldDB" id="A0A9W9ZRR2"/>
<feature type="region of interest" description="Disordered" evidence="1">
    <location>
        <begin position="141"/>
        <end position="163"/>
    </location>
</feature>
<evidence type="ECO:0000313" key="2">
    <source>
        <dbReference type="EMBL" id="KAJ7386290.1"/>
    </source>
</evidence>
<name>A0A9W9ZRR2_9CNID</name>
<protein>
    <submittedName>
        <fullName evidence="2">Uncharacterized protein</fullName>
    </submittedName>
</protein>